<name>A0ABV0N9S4_9TELE</name>
<accession>A0ABV0N9S4</accession>
<dbReference type="EMBL" id="JAHRIO010030696">
    <property type="protein sequence ID" value="MEQ2168160.1"/>
    <property type="molecule type" value="Genomic_DNA"/>
</dbReference>
<evidence type="ECO:0000313" key="2">
    <source>
        <dbReference type="Proteomes" id="UP001476798"/>
    </source>
</evidence>
<sequence length="106" mass="12360">MFLGALRAQFSSPNSSRWFTSVRGLFCVIRQMSLCFFPCRADEWVLKGISGYIYGLYLKKTFGVNEYRHWIKEELDRIVEYELKMGGVLLHPTFSGGKEKDKYGPY</sequence>
<comment type="caution">
    <text evidence="1">The sequence shown here is derived from an EMBL/GenBank/DDBJ whole genome shotgun (WGS) entry which is preliminary data.</text>
</comment>
<evidence type="ECO:0000313" key="1">
    <source>
        <dbReference type="EMBL" id="MEQ2168160.1"/>
    </source>
</evidence>
<protein>
    <submittedName>
        <fullName evidence="1">Transcription initiation factor TFIID subunit 2</fullName>
    </submittedName>
</protein>
<dbReference type="PANTHER" id="PTHR15137:SF9">
    <property type="entry name" value="TRANSCRIPTION INITIATION FACTOR TFIID SUBUNIT 2"/>
    <property type="match status" value="1"/>
</dbReference>
<dbReference type="PANTHER" id="PTHR15137">
    <property type="entry name" value="TRANSCRIPTION INITIATION FACTOR TFIID"/>
    <property type="match status" value="1"/>
</dbReference>
<gene>
    <name evidence="1" type="primary">TAF2_1</name>
    <name evidence="1" type="ORF">GOODEAATRI_011549</name>
</gene>
<proteinExistence type="predicted"/>
<reference evidence="1 2" key="1">
    <citation type="submission" date="2021-06" db="EMBL/GenBank/DDBJ databases">
        <authorList>
            <person name="Palmer J.M."/>
        </authorList>
    </citation>
    <scope>NUCLEOTIDE SEQUENCE [LARGE SCALE GENOMIC DNA]</scope>
    <source>
        <strain evidence="1 2">GA_2019</strain>
        <tissue evidence="1">Muscle</tissue>
    </source>
</reference>
<dbReference type="Proteomes" id="UP001476798">
    <property type="component" value="Unassembled WGS sequence"/>
</dbReference>
<keyword evidence="2" id="KW-1185">Reference proteome</keyword>
<organism evidence="1 2">
    <name type="scientific">Goodea atripinnis</name>
    <dbReference type="NCBI Taxonomy" id="208336"/>
    <lineage>
        <taxon>Eukaryota</taxon>
        <taxon>Metazoa</taxon>
        <taxon>Chordata</taxon>
        <taxon>Craniata</taxon>
        <taxon>Vertebrata</taxon>
        <taxon>Euteleostomi</taxon>
        <taxon>Actinopterygii</taxon>
        <taxon>Neopterygii</taxon>
        <taxon>Teleostei</taxon>
        <taxon>Neoteleostei</taxon>
        <taxon>Acanthomorphata</taxon>
        <taxon>Ovalentaria</taxon>
        <taxon>Atherinomorphae</taxon>
        <taxon>Cyprinodontiformes</taxon>
        <taxon>Goodeidae</taxon>
        <taxon>Goodea</taxon>
    </lineage>
</organism>
<dbReference type="InterPro" id="IPR037813">
    <property type="entry name" value="TAF2"/>
</dbReference>